<protein>
    <submittedName>
        <fullName evidence="2">Uncharacterized protein</fullName>
    </submittedName>
</protein>
<evidence type="ECO:0000313" key="3">
    <source>
        <dbReference type="Proteomes" id="UP001281761"/>
    </source>
</evidence>
<keyword evidence="3" id="KW-1185">Reference proteome</keyword>
<evidence type="ECO:0000256" key="1">
    <source>
        <dbReference type="SAM" id="MobiDB-lite"/>
    </source>
</evidence>
<proteinExistence type="predicted"/>
<dbReference type="EMBL" id="JARBJD010000049">
    <property type="protein sequence ID" value="KAK2957072.1"/>
    <property type="molecule type" value="Genomic_DNA"/>
</dbReference>
<evidence type="ECO:0000313" key="2">
    <source>
        <dbReference type="EMBL" id="KAK2957072.1"/>
    </source>
</evidence>
<sequence>MFELVMDMLTRDREKRYWRSSVEHVSIPRLLRLKMTYDVAYELSMKVCAICSDAKEASSKETDDGRRNVKAFAAIFSKWRVTPEAEKAPDDTDTSVAAMDKFEEEKEQFEKEREPRSCWKRIG</sequence>
<feature type="region of interest" description="Disordered" evidence="1">
    <location>
        <begin position="104"/>
        <end position="123"/>
    </location>
</feature>
<name>A0ABQ9Y010_9EUKA</name>
<feature type="compositionally biased region" description="Basic and acidic residues" evidence="1">
    <location>
        <begin position="104"/>
        <end position="117"/>
    </location>
</feature>
<gene>
    <name evidence="2" type="ORF">BLNAU_7902</name>
</gene>
<comment type="caution">
    <text evidence="2">The sequence shown here is derived from an EMBL/GenBank/DDBJ whole genome shotgun (WGS) entry which is preliminary data.</text>
</comment>
<reference evidence="2 3" key="1">
    <citation type="journal article" date="2022" name="bioRxiv">
        <title>Genomics of Preaxostyla Flagellates Illuminates Evolutionary Transitions and the Path Towards Mitochondrial Loss.</title>
        <authorList>
            <person name="Novak L.V.F."/>
            <person name="Treitli S.C."/>
            <person name="Pyrih J."/>
            <person name="Halakuc P."/>
            <person name="Pipaliya S.V."/>
            <person name="Vacek V."/>
            <person name="Brzon O."/>
            <person name="Soukal P."/>
            <person name="Eme L."/>
            <person name="Dacks J.B."/>
            <person name="Karnkowska A."/>
            <person name="Elias M."/>
            <person name="Hampl V."/>
        </authorList>
    </citation>
    <scope>NUCLEOTIDE SEQUENCE [LARGE SCALE GENOMIC DNA]</scope>
    <source>
        <strain evidence="2">NAU3</strain>
        <tissue evidence="2">Gut</tissue>
    </source>
</reference>
<organism evidence="2 3">
    <name type="scientific">Blattamonas nauphoetae</name>
    <dbReference type="NCBI Taxonomy" id="2049346"/>
    <lineage>
        <taxon>Eukaryota</taxon>
        <taxon>Metamonada</taxon>
        <taxon>Preaxostyla</taxon>
        <taxon>Oxymonadida</taxon>
        <taxon>Blattamonas</taxon>
    </lineage>
</organism>
<dbReference type="Proteomes" id="UP001281761">
    <property type="component" value="Unassembled WGS sequence"/>
</dbReference>
<accession>A0ABQ9Y010</accession>